<dbReference type="FunFam" id="1.50.10.20:FF:000006">
    <property type="entry name" value="Mannan endo-1,6-alpha-mannosidase"/>
    <property type="match status" value="1"/>
</dbReference>
<dbReference type="Gene3D" id="1.50.10.20">
    <property type="match status" value="1"/>
</dbReference>
<comment type="subcellular location">
    <subcellularLocation>
        <location evidence="2">Endomembrane system</location>
    </subcellularLocation>
</comment>
<accession>A0A8E2JLR3</accession>
<keyword evidence="12" id="KW-0812">Transmembrane</keyword>
<evidence type="ECO:0000313" key="14">
    <source>
        <dbReference type="EMBL" id="OCL01874.1"/>
    </source>
</evidence>
<evidence type="ECO:0000313" key="15">
    <source>
        <dbReference type="Proteomes" id="UP000250140"/>
    </source>
</evidence>
<comment type="catalytic activity">
    <reaction evidence="1 10">
        <text>Random hydrolysis of (1-&gt;6)-alpha-D-mannosidic linkages in unbranched (1-&gt;6)-mannans.</text>
        <dbReference type="EC" id="3.2.1.101"/>
    </reaction>
</comment>
<evidence type="ECO:0000256" key="11">
    <source>
        <dbReference type="SAM" id="MobiDB-lite"/>
    </source>
</evidence>
<evidence type="ECO:0000256" key="13">
    <source>
        <dbReference type="SAM" id="SignalP"/>
    </source>
</evidence>
<evidence type="ECO:0000256" key="2">
    <source>
        <dbReference type="ARBA" id="ARBA00004308"/>
    </source>
</evidence>
<reference evidence="14 15" key="1">
    <citation type="journal article" date="2016" name="Nat. Commun.">
        <title>Ectomycorrhizal ecology is imprinted in the genome of the dominant symbiotic fungus Cenococcum geophilum.</title>
        <authorList>
            <consortium name="DOE Joint Genome Institute"/>
            <person name="Peter M."/>
            <person name="Kohler A."/>
            <person name="Ohm R.A."/>
            <person name="Kuo A."/>
            <person name="Krutzmann J."/>
            <person name="Morin E."/>
            <person name="Arend M."/>
            <person name="Barry K.W."/>
            <person name="Binder M."/>
            <person name="Choi C."/>
            <person name="Clum A."/>
            <person name="Copeland A."/>
            <person name="Grisel N."/>
            <person name="Haridas S."/>
            <person name="Kipfer T."/>
            <person name="LaButti K."/>
            <person name="Lindquist E."/>
            <person name="Lipzen A."/>
            <person name="Maire R."/>
            <person name="Meier B."/>
            <person name="Mihaltcheva S."/>
            <person name="Molinier V."/>
            <person name="Murat C."/>
            <person name="Poggeler S."/>
            <person name="Quandt C.A."/>
            <person name="Sperisen C."/>
            <person name="Tritt A."/>
            <person name="Tisserant E."/>
            <person name="Crous P.W."/>
            <person name="Henrissat B."/>
            <person name="Nehls U."/>
            <person name="Egli S."/>
            <person name="Spatafora J.W."/>
            <person name="Grigoriev I.V."/>
            <person name="Martin F.M."/>
        </authorList>
    </citation>
    <scope>NUCLEOTIDE SEQUENCE [LARGE SCALE GENOMIC DNA]</scope>
    <source>
        <strain evidence="14 15">CBS 207.34</strain>
    </source>
</reference>
<evidence type="ECO:0000256" key="10">
    <source>
        <dbReference type="PIRNR" id="PIRNR016302"/>
    </source>
</evidence>
<dbReference type="AlphaFoldDB" id="A0A8E2JLR3"/>
<dbReference type="Proteomes" id="UP000250140">
    <property type="component" value="Unassembled WGS sequence"/>
</dbReference>
<comment type="similarity">
    <text evidence="3 10">Belongs to the glycosyl hydrolase 76 family.</text>
</comment>
<dbReference type="PANTHER" id="PTHR12145">
    <property type="entry name" value="MANNAN ENDO-1,6-ALPHA-MANNOSIDASE DCW1"/>
    <property type="match status" value="1"/>
</dbReference>
<evidence type="ECO:0000256" key="5">
    <source>
        <dbReference type="ARBA" id="ARBA00022729"/>
    </source>
</evidence>
<name>A0A8E2JLR3_9PEZI</name>
<dbReference type="GO" id="GO:0008496">
    <property type="term" value="F:mannan endo-1,6-alpha-mannosidase activity"/>
    <property type="evidence" value="ECO:0007669"/>
    <property type="project" value="UniProtKB-UniRule"/>
</dbReference>
<dbReference type="EC" id="3.2.1.101" evidence="4 10"/>
<dbReference type="OrthoDB" id="4187847at2759"/>
<organism evidence="14 15">
    <name type="scientific">Glonium stellatum</name>
    <dbReference type="NCBI Taxonomy" id="574774"/>
    <lineage>
        <taxon>Eukaryota</taxon>
        <taxon>Fungi</taxon>
        <taxon>Dikarya</taxon>
        <taxon>Ascomycota</taxon>
        <taxon>Pezizomycotina</taxon>
        <taxon>Dothideomycetes</taxon>
        <taxon>Pleosporomycetidae</taxon>
        <taxon>Gloniales</taxon>
        <taxon>Gloniaceae</taxon>
        <taxon>Glonium</taxon>
    </lineage>
</organism>
<feature type="chain" id="PRO_5034470506" description="Mannan endo-1,6-alpha-mannosidase" evidence="13">
    <location>
        <begin position="27"/>
        <end position="464"/>
    </location>
</feature>
<gene>
    <name evidence="14" type="ORF">AOQ84DRAFT_434672</name>
</gene>
<dbReference type="GO" id="GO:0012505">
    <property type="term" value="C:endomembrane system"/>
    <property type="evidence" value="ECO:0007669"/>
    <property type="project" value="UniProtKB-SubCell"/>
</dbReference>
<dbReference type="InterPro" id="IPR005198">
    <property type="entry name" value="Glyco_hydro_76"/>
</dbReference>
<protein>
    <recommendedName>
        <fullName evidence="4 10">Mannan endo-1,6-alpha-mannosidase</fullName>
        <ecNumber evidence="4 10">3.2.1.101</ecNumber>
    </recommendedName>
</protein>
<dbReference type="Pfam" id="PF03663">
    <property type="entry name" value="Glyco_hydro_76"/>
    <property type="match status" value="1"/>
</dbReference>
<evidence type="ECO:0000256" key="8">
    <source>
        <dbReference type="ARBA" id="ARBA00023180"/>
    </source>
</evidence>
<dbReference type="PIRSF" id="PIRSF016302">
    <property type="entry name" value="Man_a_manosd"/>
    <property type="match status" value="1"/>
</dbReference>
<dbReference type="EMBL" id="KV751041">
    <property type="protein sequence ID" value="OCL01874.1"/>
    <property type="molecule type" value="Genomic_DNA"/>
</dbReference>
<proteinExistence type="inferred from homology"/>
<keyword evidence="15" id="KW-1185">Reference proteome</keyword>
<evidence type="ECO:0000256" key="12">
    <source>
        <dbReference type="SAM" id="Phobius"/>
    </source>
</evidence>
<feature type="transmembrane region" description="Helical" evidence="12">
    <location>
        <begin position="442"/>
        <end position="463"/>
    </location>
</feature>
<feature type="signal peptide" evidence="13">
    <location>
        <begin position="1"/>
        <end position="26"/>
    </location>
</feature>
<dbReference type="SUPFAM" id="SSF48208">
    <property type="entry name" value="Six-hairpin glycosidases"/>
    <property type="match status" value="1"/>
</dbReference>
<dbReference type="GO" id="GO:0016052">
    <property type="term" value="P:carbohydrate catabolic process"/>
    <property type="evidence" value="ECO:0007669"/>
    <property type="project" value="InterPro"/>
</dbReference>
<sequence length="464" mass="50070">MAFFRRAFAALTAVSLYTQNAFVAEAVELDLTQPSSIRAAAKTIAGDMMAYYATNASGTVVSGIPGLLTYPPYYWWEAGAMFGQMVEYWYYTNDTTYNDLVTAGLLFQVGPQANYMPANQSKDEGNDDQLFWGFAVMSAAELNFPNPPADQPQWLALAQAIFNQMTQRWDTTLCSGGLPWQIYTFNNGYDYKNTASNGGFFQLAARLAKYTGNQTYADWATKVYNWLEQSPLLTSSYQVYDGSNSLKNCTDADQMQWSYNYGILIGGAAYMYNYTNGSTLWQTRLSGLLNNTDVFFPSTYGGKIMVEVACELNQKCDTDQWSFKAYLARWMAVAAQIAPYTAEGIMPKLKGSAQAAAAQCNGGASGTACGSRWFQTTSDGNTGVGQEMSALSVISANLILEVAAPKTAVTGGTSKGNPAAGTGNGETKNPLEGNPVTTGDRAGAGILTTLVLAGILGGAWFMVT</sequence>
<dbReference type="GO" id="GO:0009272">
    <property type="term" value="P:fungal-type cell wall biogenesis"/>
    <property type="evidence" value="ECO:0007669"/>
    <property type="project" value="TreeGrafter"/>
</dbReference>
<evidence type="ECO:0000256" key="1">
    <source>
        <dbReference type="ARBA" id="ARBA00001452"/>
    </source>
</evidence>
<evidence type="ECO:0000256" key="3">
    <source>
        <dbReference type="ARBA" id="ARBA00009699"/>
    </source>
</evidence>
<keyword evidence="5 13" id="KW-0732">Signal</keyword>
<keyword evidence="9 10" id="KW-0326">Glycosidase</keyword>
<keyword evidence="8" id="KW-0325">Glycoprotein</keyword>
<evidence type="ECO:0000256" key="9">
    <source>
        <dbReference type="ARBA" id="ARBA00023295"/>
    </source>
</evidence>
<dbReference type="PANTHER" id="PTHR12145:SF36">
    <property type="entry name" value="MANNAN ENDO-1,6-ALPHA-MANNOSIDASE DCW1"/>
    <property type="match status" value="1"/>
</dbReference>
<evidence type="ECO:0000256" key="7">
    <source>
        <dbReference type="ARBA" id="ARBA00023136"/>
    </source>
</evidence>
<evidence type="ECO:0000256" key="4">
    <source>
        <dbReference type="ARBA" id="ARBA00012350"/>
    </source>
</evidence>
<keyword evidence="6 10" id="KW-0378">Hydrolase</keyword>
<dbReference type="InterPro" id="IPR014480">
    <property type="entry name" value="Mannan-1_6-alpha_mannosidase"/>
</dbReference>
<feature type="region of interest" description="Disordered" evidence="11">
    <location>
        <begin position="410"/>
        <end position="435"/>
    </location>
</feature>
<evidence type="ECO:0000256" key="6">
    <source>
        <dbReference type="ARBA" id="ARBA00022801"/>
    </source>
</evidence>
<dbReference type="InterPro" id="IPR008928">
    <property type="entry name" value="6-hairpin_glycosidase_sf"/>
</dbReference>
<keyword evidence="12" id="KW-1133">Transmembrane helix</keyword>
<keyword evidence="7 12" id="KW-0472">Membrane</keyword>